<protein>
    <submittedName>
        <fullName evidence="2">Uncharacterized protein</fullName>
    </submittedName>
</protein>
<organism evidence="2">
    <name type="scientific">viral metagenome</name>
    <dbReference type="NCBI Taxonomy" id="1070528"/>
    <lineage>
        <taxon>unclassified sequences</taxon>
        <taxon>metagenomes</taxon>
        <taxon>organismal metagenomes</taxon>
    </lineage>
</organism>
<accession>A0A6C0KN42</accession>
<sequence length="151" mass="16869">MNTKTINVLLGLFLFLFIAIFLQTKEGFIEGASDESSTPKPCSQWSHTEEDKKSSKKRKKKKNTCKKRTRCEFIDTGGGRGTGICQETAKYMEEQSKINELMDTITSSNEEALEEDGITYDFPDFGCSSGMTINSEGGLSCSEIEFTDKQN</sequence>
<evidence type="ECO:0000256" key="1">
    <source>
        <dbReference type="SAM" id="MobiDB-lite"/>
    </source>
</evidence>
<proteinExistence type="predicted"/>
<reference evidence="2" key="1">
    <citation type="journal article" date="2020" name="Nature">
        <title>Giant virus diversity and host interactions through global metagenomics.</title>
        <authorList>
            <person name="Schulz F."/>
            <person name="Roux S."/>
            <person name="Paez-Espino D."/>
            <person name="Jungbluth S."/>
            <person name="Walsh D.A."/>
            <person name="Denef V.J."/>
            <person name="McMahon K.D."/>
            <person name="Konstantinidis K.T."/>
            <person name="Eloe-Fadrosh E.A."/>
            <person name="Kyrpides N.C."/>
            <person name="Woyke T."/>
        </authorList>
    </citation>
    <scope>NUCLEOTIDE SEQUENCE</scope>
    <source>
        <strain evidence="2">GVMAG-S-3300012919-55</strain>
    </source>
</reference>
<dbReference type="AlphaFoldDB" id="A0A6C0KN42"/>
<feature type="region of interest" description="Disordered" evidence="1">
    <location>
        <begin position="31"/>
        <end position="62"/>
    </location>
</feature>
<feature type="compositionally biased region" description="Polar residues" evidence="1">
    <location>
        <begin position="34"/>
        <end position="46"/>
    </location>
</feature>
<evidence type="ECO:0000313" key="2">
    <source>
        <dbReference type="EMBL" id="QHU17758.1"/>
    </source>
</evidence>
<dbReference type="EMBL" id="MN740917">
    <property type="protein sequence ID" value="QHU17758.1"/>
    <property type="molecule type" value="Genomic_DNA"/>
</dbReference>
<name>A0A6C0KN42_9ZZZZ</name>